<comment type="caution">
    <text evidence="3">The sequence shown here is derived from an EMBL/GenBank/DDBJ whole genome shotgun (WGS) entry which is preliminary data.</text>
</comment>
<dbReference type="SUPFAM" id="SSF48097">
    <property type="entry name" value="Regulator of G-protein signaling, RGS"/>
    <property type="match status" value="1"/>
</dbReference>
<dbReference type="OrthoDB" id="196547at2759"/>
<evidence type="ECO:0000259" key="2">
    <source>
        <dbReference type="PROSITE" id="PS50132"/>
    </source>
</evidence>
<dbReference type="CDD" id="cd07440">
    <property type="entry name" value="RGS"/>
    <property type="match status" value="1"/>
</dbReference>
<gene>
    <name evidence="3" type="ORF">FDP41_010869</name>
</gene>
<feature type="compositionally biased region" description="Polar residues" evidence="1">
    <location>
        <begin position="193"/>
        <end position="205"/>
    </location>
</feature>
<feature type="compositionally biased region" description="Low complexity" evidence="1">
    <location>
        <begin position="127"/>
        <end position="163"/>
    </location>
</feature>
<feature type="compositionally biased region" description="Low complexity" evidence="1">
    <location>
        <begin position="277"/>
        <end position="289"/>
    </location>
</feature>
<dbReference type="SMART" id="SM00315">
    <property type="entry name" value="RGS"/>
    <property type="match status" value="1"/>
</dbReference>
<reference evidence="3 4" key="1">
    <citation type="journal article" date="2019" name="Sci. Rep.">
        <title>Nanopore sequencing improves the draft genome of the human pathogenic amoeba Naegleria fowleri.</title>
        <authorList>
            <person name="Liechti N."/>
            <person name="Schurch N."/>
            <person name="Bruggmann R."/>
            <person name="Wittwer M."/>
        </authorList>
    </citation>
    <scope>NUCLEOTIDE SEQUENCE [LARGE SCALE GENOMIC DNA]</scope>
    <source>
        <strain evidence="3 4">ATCC 30894</strain>
    </source>
</reference>
<name>A0A6A5CB58_NAEFO</name>
<dbReference type="InterPro" id="IPR036305">
    <property type="entry name" value="RGS_sf"/>
</dbReference>
<evidence type="ECO:0000256" key="1">
    <source>
        <dbReference type="SAM" id="MobiDB-lite"/>
    </source>
</evidence>
<dbReference type="VEuPathDB" id="AmoebaDB:NfTy_015350"/>
<feature type="compositionally biased region" description="Polar residues" evidence="1">
    <location>
        <begin position="231"/>
        <end position="244"/>
    </location>
</feature>
<feature type="region of interest" description="Disordered" evidence="1">
    <location>
        <begin position="269"/>
        <end position="289"/>
    </location>
</feature>
<protein>
    <recommendedName>
        <fullName evidence="2">RGS domain-containing protein</fullName>
    </recommendedName>
</protein>
<dbReference type="Proteomes" id="UP000444721">
    <property type="component" value="Unassembled WGS sequence"/>
</dbReference>
<accession>A0A6A5CB58</accession>
<proteinExistence type="predicted"/>
<feature type="region of interest" description="Disordered" evidence="1">
    <location>
        <begin position="469"/>
        <end position="488"/>
    </location>
</feature>
<organism evidence="3 4">
    <name type="scientific">Naegleria fowleri</name>
    <name type="common">Brain eating amoeba</name>
    <dbReference type="NCBI Taxonomy" id="5763"/>
    <lineage>
        <taxon>Eukaryota</taxon>
        <taxon>Discoba</taxon>
        <taxon>Heterolobosea</taxon>
        <taxon>Tetramitia</taxon>
        <taxon>Eutetramitia</taxon>
        <taxon>Vahlkampfiidae</taxon>
        <taxon>Naegleria</taxon>
    </lineage>
</organism>
<feature type="compositionally biased region" description="Low complexity" evidence="1">
    <location>
        <begin position="25"/>
        <end position="46"/>
    </location>
</feature>
<keyword evidence="4" id="KW-1185">Reference proteome</keyword>
<feature type="compositionally biased region" description="Polar residues" evidence="1">
    <location>
        <begin position="164"/>
        <end position="181"/>
    </location>
</feature>
<dbReference type="AlphaFoldDB" id="A0A6A5CB58"/>
<dbReference type="Pfam" id="PF00615">
    <property type="entry name" value="RGS"/>
    <property type="match status" value="1"/>
</dbReference>
<feature type="compositionally biased region" description="Low complexity" evidence="1">
    <location>
        <begin position="206"/>
        <end position="226"/>
    </location>
</feature>
<sequence>MGVNQSSSSLARKRELLYHGGEDASSITTMTTNVTHSTTTTSTTTTLNHVGSLDHPPPSSIPSCLPQQQQPSQKNGFSRNRASIGLLIHRGFHENHLHRATVGSSSDHGTSNNNNNEKKRFTISLFTRSSSSSKSPTSNFYEEDSSAQMVMKSSSSGNKSKSSAITTTQSLSEPSSPNQKSRVLIRGGGRQGQLHSSGCSPTTLLSSSFSASSSHGSSSNSSTCSSGSGGQQQPSLLVIPTTNPSMGALDGKIKSLSPSAHRQGYLSGLLKRRSKRSSSQPSTLTTTTHSIISDSNQVSSCLSSHPSYQLYPPDSLTDEENTLFSTMYPSINAKEVISLLRDPIGLELFYDYCSKQMCSENIELFKELEWLENRIPNLSSTSRVKHIKSIHEKFLSMESELEVNVSHHARQLIEKERHSKKIDVESTLTLVDFLKRDVCTNLFDAFSRFIQTKEYIQWREVKCMKYNNSTSSTSSSAPRSHESANCGHHFTISGNAQDEKNLTKTDPARISTSSCDEASYSFGSNSLFGNSVSDFQFANLTPPNLCENQFALNEHSDHKTLFTPTM</sequence>
<feature type="region of interest" description="Disordered" evidence="1">
    <location>
        <begin position="127"/>
        <end position="244"/>
    </location>
</feature>
<dbReference type="VEuPathDB" id="AmoebaDB:FDP41_010869"/>
<dbReference type="VEuPathDB" id="AmoebaDB:NF0025250"/>
<evidence type="ECO:0000313" key="3">
    <source>
        <dbReference type="EMBL" id="KAF0982890.1"/>
    </source>
</evidence>
<feature type="region of interest" description="Disordered" evidence="1">
    <location>
        <begin position="22"/>
        <end position="77"/>
    </location>
</feature>
<dbReference type="EMBL" id="VFQX01000007">
    <property type="protein sequence ID" value="KAF0982890.1"/>
    <property type="molecule type" value="Genomic_DNA"/>
</dbReference>
<dbReference type="GeneID" id="68118084"/>
<dbReference type="InterPro" id="IPR016137">
    <property type="entry name" value="RGS"/>
</dbReference>
<feature type="compositionally biased region" description="Low complexity" evidence="1">
    <location>
        <begin position="61"/>
        <end position="73"/>
    </location>
</feature>
<dbReference type="InterPro" id="IPR044926">
    <property type="entry name" value="RGS_subdomain_2"/>
</dbReference>
<dbReference type="RefSeq" id="XP_044567603.1">
    <property type="nucleotide sequence ID" value="XM_044701213.1"/>
</dbReference>
<evidence type="ECO:0000313" key="4">
    <source>
        <dbReference type="Proteomes" id="UP000444721"/>
    </source>
</evidence>
<feature type="domain" description="RGS" evidence="2">
    <location>
        <begin position="339"/>
        <end position="459"/>
    </location>
</feature>
<dbReference type="PROSITE" id="PS50132">
    <property type="entry name" value="RGS"/>
    <property type="match status" value="1"/>
</dbReference>
<dbReference type="Gene3D" id="1.10.167.10">
    <property type="entry name" value="Regulator of G-protein Signalling 4, domain 2"/>
    <property type="match status" value="1"/>
</dbReference>